<dbReference type="EMBL" id="HBUF01405365">
    <property type="protein sequence ID" value="CAG6737924.1"/>
    <property type="molecule type" value="Transcribed_RNA"/>
</dbReference>
<name>A0A8D9E3F0_9HEMI</name>
<reference evidence="1" key="1">
    <citation type="submission" date="2021-05" db="EMBL/GenBank/DDBJ databases">
        <authorList>
            <person name="Alioto T."/>
            <person name="Alioto T."/>
            <person name="Gomez Garrido J."/>
        </authorList>
    </citation>
    <scope>NUCLEOTIDE SEQUENCE</scope>
</reference>
<dbReference type="AlphaFoldDB" id="A0A8D9E3F0"/>
<organism evidence="1">
    <name type="scientific">Cacopsylla melanoneura</name>
    <dbReference type="NCBI Taxonomy" id="428564"/>
    <lineage>
        <taxon>Eukaryota</taxon>
        <taxon>Metazoa</taxon>
        <taxon>Ecdysozoa</taxon>
        <taxon>Arthropoda</taxon>
        <taxon>Hexapoda</taxon>
        <taxon>Insecta</taxon>
        <taxon>Pterygota</taxon>
        <taxon>Neoptera</taxon>
        <taxon>Paraneoptera</taxon>
        <taxon>Hemiptera</taxon>
        <taxon>Sternorrhyncha</taxon>
        <taxon>Psylloidea</taxon>
        <taxon>Psyllidae</taxon>
        <taxon>Psyllinae</taxon>
        <taxon>Cacopsylla</taxon>
    </lineage>
</organism>
<evidence type="ECO:0000313" key="1">
    <source>
        <dbReference type="EMBL" id="CAG6737924.1"/>
    </source>
</evidence>
<protein>
    <submittedName>
        <fullName evidence="1">Uncharacterized protein</fullName>
    </submittedName>
</protein>
<sequence>MSSMNGRLSSLHPVQASCCLGFLLSRLTASIIQQVQCIYLNITRVHAPSVSSVSLGYSATSVQDWLRHSASCRNGSARTTFTGSPRPTPCSSFPPGVTCGAPVSSFPQTSSLTTWS</sequence>
<accession>A0A8D9E3F0</accession>
<proteinExistence type="predicted"/>